<dbReference type="Pfam" id="PF03597">
    <property type="entry name" value="FixS"/>
    <property type="match status" value="1"/>
</dbReference>
<sequence>MESVDIAVLLTVFGSILCFGSAAVLALSWAFRNGQFDNFQRGALSIFDADEPVGEPTDFFPDHRPITPAHDPQHEAIQGE</sequence>
<protein>
    <submittedName>
        <fullName evidence="3">Cbb3-type cytochrome oxidase assembly protein CcoS</fullName>
    </submittedName>
</protein>
<keyword evidence="2" id="KW-0812">Transmembrane</keyword>
<evidence type="ECO:0000256" key="1">
    <source>
        <dbReference type="SAM" id="MobiDB-lite"/>
    </source>
</evidence>
<keyword evidence="4" id="KW-1185">Reference proteome</keyword>
<accession>A0A7V8VC10</accession>
<dbReference type="Proteomes" id="UP000542342">
    <property type="component" value="Unassembled WGS sequence"/>
</dbReference>
<reference evidence="3 4" key="1">
    <citation type="submission" date="2020-07" db="EMBL/GenBank/DDBJ databases">
        <title>Thermogemmata thermophila gen. nov., sp. nov., a novel moderate thermophilic planctomycete from a Kamchatka hot spring.</title>
        <authorList>
            <person name="Elcheninov A.G."/>
            <person name="Podosokorskaya O.A."/>
            <person name="Kovaleva O.L."/>
            <person name="Novikov A."/>
            <person name="Bonch-Osmolovskaya E.A."/>
            <person name="Toshchakov S.V."/>
            <person name="Kublanov I.V."/>
        </authorList>
    </citation>
    <scope>NUCLEOTIDE SEQUENCE [LARGE SCALE GENOMIC DNA]</scope>
    <source>
        <strain evidence="3 4">2918</strain>
    </source>
</reference>
<feature type="transmembrane region" description="Helical" evidence="2">
    <location>
        <begin position="6"/>
        <end position="31"/>
    </location>
</feature>
<dbReference type="AlphaFoldDB" id="A0A7V8VC10"/>
<dbReference type="EMBL" id="JACEFB010000002">
    <property type="protein sequence ID" value="MBA2225254.1"/>
    <property type="molecule type" value="Genomic_DNA"/>
</dbReference>
<evidence type="ECO:0000313" key="4">
    <source>
        <dbReference type="Proteomes" id="UP000542342"/>
    </source>
</evidence>
<proteinExistence type="predicted"/>
<organism evidence="3 4">
    <name type="scientific">Thermogemmata fonticola</name>
    <dbReference type="NCBI Taxonomy" id="2755323"/>
    <lineage>
        <taxon>Bacteria</taxon>
        <taxon>Pseudomonadati</taxon>
        <taxon>Planctomycetota</taxon>
        <taxon>Planctomycetia</taxon>
        <taxon>Gemmatales</taxon>
        <taxon>Gemmataceae</taxon>
        <taxon>Thermogemmata</taxon>
    </lineage>
</organism>
<dbReference type="RefSeq" id="WP_194536696.1">
    <property type="nucleotide sequence ID" value="NZ_JACEFB010000002.1"/>
</dbReference>
<evidence type="ECO:0000256" key="2">
    <source>
        <dbReference type="SAM" id="Phobius"/>
    </source>
</evidence>
<feature type="region of interest" description="Disordered" evidence="1">
    <location>
        <begin position="57"/>
        <end position="80"/>
    </location>
</feature>
<comment type="caution">
    <text evidence="3">The sequence shown here is derived from an EMBL/GenBank/DDBJ whole genome shotgun (WGS) entry which is preliminary data.</text>
</comment>
<keyword evidence="2" id="KW-0472">Membrane</keyword>
<keyword evidence="2" id="KW-1133">Transmembrane helix</keyword>
<dbReference type="InterPro" id="IPR004714">
    <property type="entry name" value="Cyt_oxidase_maturation_cbb3"/>
</dbReference>
<name>A0A7V8VC10_9BACT</name>
<gene>
    <name evidence="3" type="primary">ccoS</name>
    <name evidence="3" type="ORF">H0921_03655</name>
</gene>
<evidence type="ECO:0000313" key="3">
    <source>
        <dbReference type="EMBL" id="MBA2225254.1"/>
    </source>
</evidence>